<keyword evidence="4" id="KW-0378">Hydrolase</keyword>
<dbReference type="STRING" id="1381753.V2XJR9"/>
<dbReference type="Proteomes" id="UP000017559">
    <property type="component" value="Unassembled WGS sequence"/>
</dbReference>
<feature type="transmembrane region" description="Helical" evidence="9">
    <location>
        <begin position="28"/>
        <end position="49"/>
    </location>
</feature>
<evidence type="ECO:0000313" key="10">
    <source>
        <dbReference type="EMBL" id="ESK92725.1"/>
    </source>
</evidence>
<evidence type="ECO:0000313" key="11">
    <source>
        <dbReference type="Proteomes" id="UP000017559"/>
    </source>
</evidence>
<feature type="transmembrane region" description="Helical" evidence="9">
    <location>
        <begin position="188"/>
        <end position="205"/>
    </location>
</feature>
<feature type="transmembrane region" description="Helical" evidence="9">
    <location>
        <begin position="233"/>
        <end position="254"/>
    </location>
</feature>
<keyword evidence="5 9" id="KW-1133">Transmembrane helix</keyword>
<feature type="binding site" evidence="7">
    <location>
        <position position="34"/>
    </location>
    <ligand>
        <name>Ca(2+)</name>
        <dbReference type="ChEBI" id="CHEBI:29108"/>
    </ligand>
</feature>
<evidence type="ECO:0000256" key="3">
    <source>
        <dbReference type="ARBA" id="ARBA00022692"/>
    </source>
</evidence>
<proteinExistence type="inferred from homology"/>
<comment type="cofactor">
    <cofactor evidence="8">
        <name>Zn(2+)</name>
        <dbReference type="ChEBI" id="CHEBI:29105"/>
    </cofactor>
</comment>
<evidence type="ECO:0000256" key="4">
    <source>
        <dbReference type="ARBA" id="ARBA00022801"/>
    </source>
</evidence>
<keyword evidence="7" id="KW-0479">Metal-binding</keyword>
<evidence type="ECO:0000256" key="9">
    <source>
        <dbReference type="SAM" id="Phobius"/>
    </source>
</evidence>
<dbReference type="OrthoDB" id="187171at2759"/>
<feature type="binding site" evidence="8">
    <location>
        <position position="82"/>
    </location>
    <ligand>
        <name>Zn(2+)</name>
        <dbReference type="ChEBI" id="CHEBI:29105"/>
        <note>catalytic</note>
    </ligand>
</feature>
<organism evidence="10 11">
    <name type="scientific">Moniliophthora roreri (strain MCA 2997)</name>
    <name type="common">Cocoa frosty pod rot fungus</name>
    <name type="synonym">Crinipellis roreri</name>
    <dbReference type="NCBI Taxonomy" id="1381753"/>
    <lineage>
        <taxon>Eukaryota</taxon>
        <taxon>Fungi</taxon>
        <taxon>Dikarya</taxon>
        <taxon>Basidiomycota</taxon>
        <taxon>Agaricomycotina</taxon>
        <taxon>Agaricomycetes</taxon>
        <taxon>Agaricomycetidae</taxon>
        <taxon>Agaricales</taxon>
        <taxon>Marasmiineae</taxon>
        <taxon>Marasmiaceae</taxon>
        <taxon>Moniliophthora</taxon>
    </lineage>
</organism>
<keyword evidence="6 9" id="KW-0472">Membrane</keyword>
<dbReference type="GO" id="GO:0016811">
    <property type="term" value="F:hydrolase activity, acting on carbon-nitrogen (but not peptide) bonds, in linear amides"/>
    <property type="evidence" value="ECO:0007669"/>
    <property type="project" value="InterPro"/>
</dbReference>
<dbReference type="HOGENOM" id="CLU_063293_3_0_1"/>
<dbReference type="KEGG" id="mrr:Moror_15978"/>
<keyword evidence="7" id="KW-0106">Calcium</keyword>
<evidence type="ECO:0000256" key="5">
    <source>
        <dbReference type="ARBA" id="ARBA00022989"/>
    </source>
</evidence>
<feature type="binding site" evidence="7">
    <location>
        <position position="23"/>
    </location>
    <ligand>
        <name>Ca(2+)</name>
        <dbReference type="ChEBI" id="CHEBI:29108"/>
    </ligand>
</feature>
<reference evidence="10 11" key="1">
    <citation type="journal article" date="2014" name="BMC Genomics">
        <title>Genome and secretome analysis of the hemibiotrophic fungal pathogen, Moniliophthora roreri, which causes frosty pod rot disease of cacao: mechanisms of the biotrophic and necrotrophic phases.</title>
        <authorList>
            <person name="Meinhardt L.W."/>
            <person name="Costa G.G.L."/>
            <person name="Thomazella D.P.T."/>
            <person name="Teixeira P.J.P.L."/>
            <person name="Carazzolle M.F."/>
            <person name="Schuster S.C."/>
            <person name="Carlson J.E."/>
            <person name="Guiltinan M.J."/>
            <person name="Mieczkowski P."/>
            <person name="Farmer A."/>
            <person name="Ramaraj T."/>
            <person name="Crozier J."/>
            <person name="Davis R.E."/>
            <person name="Shao J."/>
            <person name="Melnick R.L."/>
            <person name="Pereira G.A.G."/>
            <person name="Bailey B.A."/>
        </authorList>
    </citation>
    <scope>NUCLEOTIDE SEQUENCE [LARGE SCALE GENOMIC DNA]</scope>
    <source>
        <strain evidence="10 11">MCA 2997</strain>
    </source>
</reference>
<evidence type="ECO:0000256" key="6">
    <source>
        <dbReference type="ARBA" id="ARBA00023136"/>
    </source>
</evidence>
<keyword evidence="3 9" id="KW-0812">Transmembrane</keyword>
<dbReference type="PANTHER" id="PTHR46187:SF3">
    <property type="entry name" value="ALKALINE CERAMIDASE 3"/>
    <property type="match status" value="1"/>
</dbReference>
<protein>
    <submittedName>
        <fullName evidence="10">Alkaline involved in sphingolipid metabolism</fullName>
    </submittedName>
</protein>
<dbReference type="GO" id="GO:0046514">
    <property type="term" value="P:ceramide catabolic process"/>
    <property type="evidence" value="ECO:0007669"/>
    <property type="project" value="TreeGrafter"/>
</dbReference>
<keyword evidence="8" id="KW-0862">Zinc</keyword>
<feature type="binding site" evidence="8">
    <location>
        <position position="235"/>
    </location>
    <ligand>
        <name>Zn(2+)</name>
        <dbReference type="ChEBI" id="CHEBI:29105"/>
        <note>catalytic</note>
    </ligand>
</feature>
<dbReference type="GO" id="GO:0005789">
    <property type="term" value="C:endoplasmic reticulum membrane"/>
    <property type="evidence" value="ECO:0007669"/>
    <property type="project" value="TreeGrafter"/>
</dbReference>
<evidence type="ECO:0000256" key="1">
    <source>
        <dbReference type="ARBA" id="ARBA00004141"/>
    </source>
</evidence>
<feature type="binding site" evidence="7">
    <location>
        <position position="21"/>
    </location>
    <ligand>
        <name>Ca(2+)</name>
        <dbReference type="ChEBI" id="CHEBI:29108"/>
    </ligand>
</feature>
<dbReference type="EMBL" id="AWSO01000259">
    <property type="protein sequence ID" value="ESK92725.1"/>
    <property type="molecule type" value="Genomic_DNA"/>
</dbReference>
<dbReference type="GO" id="GO:0046513">
    <property type="term" value="P:ceramide biosynthetic process"/>
    <property type="evidence" value="ECO:0007669"/>
    <property type="project" value="TreeGrafter"/>
</dbReference>
<dbReference type="AlphaFoldDB" id="V2XJR9"/>
<sequence length="279" mass="31891">MDFASGSSLGFYGPVTATLDWCEANYQFSYYVAEMANSVSNLFTIYLAIHAAMKVIQERLPYRFLIGCIGFAFVGVGSMAFHATLLYEAQLMDELPMVYVASMSLWLLYDYQQGFDLRSFRTKNHVAALLLFDVLFTWSYSLYRNPVYHQVVFAILVISCALRIAYLLKASPVRDRVPPNKKKSIARVFFTGAFTFAFGFLVWNLDNIFCDFLSGLKGPVGYPLAFCLEGHSWWHILTGLGTYYMFVGIQYIALCIKDDHRKYTIAHTYSLPHIKRVDN</sequence>
<dbReference type="Pfam" id="PF05875">
    <property type="entry name" value="Ceramidase"/>
    <property type="match status" value="1"/>
</dbReference>
<evidence type="ECO:0000256" key="8">
    <source>
        <dbReference type="PIRSR" id="PIRSR608901-2"/>
    </source>
</evidence>
<comment type="similarity">
    <text evidence="2">Belongs to the alkaline ceramidase family.</text>
</comment>
<evidence type="ECO:0000256" key="7">
    <source>
        <dbReference type="PIRSR" id="PIRSR608901-1"/>
    </source>
</evidence>
<feature type="binding site" evidence="8">
    <location>
        <position position="231"/>
    </location>
    <ligand>
        <name>Zn(2+)</name>
        <dbReference type="ChEBI" id="CHEBI:29105"/>
        <note>catalytic</note>
    </ligand>
</feature>
<comment type="caution">
    <text evidence="10">The sequence shown here is derived from an EMBL/GenBank/DDBJ whole genome shotgun (WGS) entry which is preliminary data.</text>
</comment>
<dbReference type="GO" id="GO:0046872">
    <property type="term" value="F:metal ion binding"/>
    <property type="evidence" value="ECO:0007669"/>
    <property type="project" value="UniProtKB-KW"/>
</dbReference>
<feature type="binding site" evidence="7">
    <location>
        <position position="25"/>
    </location>
    <ligand>
        <name>Ca(2+)</name>
        <dbReference type="ChEBI" id="CHEBI:29108"/>
    </ligand>
</feature>
<name>V2XJR9_MONRO</name>
<gene>
    <name evidence="10" type="ORF">Moror_15978</name>
</gene>
<comment type="subcellular location">
    <subcellularLocation>
        <location evidence="1">Membrane</location>
        <topology evidence="1">Multi-pass membrane protein</topology>
    </subcellularLocation>
</comment>
<dbReference type="InterPro" id="IPR008901">
    <property type="entry name" value="ACER"/>
</dbReference>
<dbReference type="PANTHER" id="PTHR46187">
    <property type="entry name" value="ALKALINE CERAMIDASE 3"/>
    <property type="match status" value="1"/>
</dbReference>
<keyword evidence="11" id="KW-1185">Reference proteome</keyword>
<accession>V2XJR9</accession>
<feature type="binding site" evidence="7">
    <location>
        <position position="20"/>
    </location>
    <ligand>
        <name>Ca(2+)</name>
        <dbReference type="ChEBI" id="CHEBI:29108"/>
    </ligand>
</feature>
<feature type="transmembrane region" description="Helical" evidence="9">
    <location>
        <begin position="61"/>
        <end position="83"/>
    </location>
</feature>
<feature type="transmembrane region" description="Helical" evidence="9">
    <location>
        <begin position="147"/>
        <end position="168"/>
    </location>
</feature>
<evidence type="ECO:0000256" key="2">
    <source>
        <dbReference type="ARBA" id="ARBA00009780"/>
    </source>
</evidence>